<dbReference type="eggNOG" id="COG0589">
    <property type="taxonomic scope" value="Bacteria"/>
</dbReference>
<dbReference type="InterPro" id="IPR006015">
    <property type="entry name" value="Universal_stress_UspA"/>
</dbReference>
<accession>K2P0Q0</accession>
<keyword evidence="4" id="KW-1185">Reference proteome</keyword>
<dbReference type="CDD" id="cd00293">
    <property type="entry name" value="USP-like"/>
    <property type="match status" value="1"/>
</dbReference>
<dbReference type="Gene3D" id="3.40.50.12370">
    <property type="match status" value="1"/>
</dbReference>
<feature type="domain" description="UspA" evidence="2">
    <location>
        <begin position="163"/>
        <end position="283"/>
    </location>
</feature>
<dbReference type="Pfam" id="PF00582">
    <property type="entry name" value="Usp"/>
    <property type="match status" value="1"/>
</dbReference>
<dbReference type="STRING" id="721133.SAMN05216176_102574"/>
<dbReference type="EMBL" id="AMSI01000014">
    <property type="protein sequence ID" value="EKF40926.1"/>
    <property type="molecule type" value="Genomic_DNA"/>
</dbReference>
<dbReference type="Proteomes" id="UP000007374">
    <property type="component" value="Unassembled WGS sequence"/>
</dbReference>
<evidence type="ECO:0000313" key="4">
    <source>
        <dbReference type="Proteomes" id="UP000007374"/>
    </source>
</evidence>
<name>K2P0Q0_9HYPH</name>
<dbReference type="PRINTS" id="PR01438">
    <property type="entry name" value="UNVRSLSTRESS"/>
</dbReference>
<dbReference type="PATRIC" id="fig|1231190.3.peg.3842"/>
<evidence type="ECO:0000259" key="2">
    <source>
        <dbReference type="Pfam" id="PF00582"/>
    </source>
</evidence>
<dbReference type="InterPro" id="IPR006016">
    <property type="entry name" value="UspA"/>
</dbReference>
<comment type="similarity">
    <text evidence="1">Belongs to the universal stress protein A family.</text>
</comment>
<protein>
    <recommendedName>
        <fullName evidence="2">UspA domain-containing protein</fullName>
    </recommendedName>
</protein>
<evidence type="ECO:0000313" key="3">
    <source>
        <dbReference type="EMBL" id="EKF40926.1"/>
    </source>
</evidence>
<dbReference type="SUPFAM" id="SSF52402">
    <property type="entry name" value="Adenine nucleotide alpha hydrolases-like"/>
    <property type="match status" value="1"/>
</dbReference>
<reference evidence="3 4" key="1">
    <citation type="journal article" date="2012" name="J. Bacteriol.">
        <title>Genome Sequence of Nitratireductor indicus Type Strain C115.</title>
        <authorList>
            <person name="Lai Q."/>
            <person name="Li G."/>
            <person name="Yu Z."/>
            <person name="Shao Z."/>
        </authorList>
    </citation>
    <scope>NUCLEOTIDE SEQUENCE [LARGE SCALE GENOMIC DNA]</scope>
    <source>
        <strain evidence="3 4">C115</strain>
    </source>
</reference>
<dbReference type="AlphaFoldDB" id="K2P0Q0"/>
<sequence>MREEIKMSFKTILSVVGVEQSDSDIKQAMELCRENSAHLAVMVLALAAPPPIGEYGAAVSDIWAEERERDMGILSERATAIRQLVAKEGISAEVNPVYCEQASADDVVGLRARYADLALIGPELGATHTLKKLVLDGLFFAAQKPALIVPEGATPSLAPKTVVIAWDSGLEASRAVSEALPLIGVAEDVHIVMVDPQAGDEGNGAEPGADLAAYLAHHGAKVTIDRLPSSGHTIAEVIARHARDNDADLLVMGAFGHSRLRERIFGGVTHSLTSEPSLPTFVAR</sequence>
<evidence type="ECO:0000256" key="1">
    <source>
        <dbReference type="ARBA" id="ARBA00008791"/>
    </source>
</evidence>
<gene>
    <name evidence="3" type="ORF">NA8A_18582</name>
</gene>
<proteinExistence type="inferred from homology"/>
<organism evidence="3 4">
    <name type="scientific">Nitratireductor indicus C115</name>
    <dbReference type="NCBI Taxonomy" id="1231190"/>
    <lineage>
        <taxon>Bacteria</taxon>
        <taxon>Pseudomonadati</taxon>
        <taxon>Pseudomonadota</taxon>
        <taxon>Alphaproteobacteria</taxon>
        <taxon>Hyphomicrobiales</taxon>
        <taxon>Phyllobacteriaceae</taxon>
        <taxon>Nitratireductor</taxon>
    </lineage>
</organism>
<comment type="caution">
    <text evidence="3">The sequence shown here is derived from an EMBL/GenBank/DDBJ whole genome shotgun (WGS) entry which is preliminary data.</text>
</comment>